<feature type="transmembrane region" description="Helical" evidence="1">
    <location>
        <begin position="130"/>
        <end position="154"/>
    </location>
</feature>
<dbReference type="OrthoDB" id="9843325at2"/>
<proteinExistence type="predicted"/>
<protein>
    <submittedName>
        <fullName evidence="2">Putative membrane protein</fullName>
    </submittedName>
</protein>
<sequence length="165" mass="18622">MEREIVDEIDKKSKFIVLNILIAIAISISALLIISSNLNIFFMGNIPTFRTAVVAVVFLVVWLFYGMVMGYMKKKNFIKFISFYWGISGSVAYFILPIGKLAILAIPVMILTLAPTYGLKYFINIGSHELFYGIMCIILSWLAGAIGYLFGYLLKKLRVRALSNQ</sequence>
<keyword evidence="1" id="KW-1133">Transmembrane helix</keyword>
<accession>A0A2U3KRU3</accession>
<name>A0A2U3KRU3_9FIRM</name>
<dbReference type="Proteomes" id="UP000238916">
    <property type="component" value="Unassembled WGS sequence"/>
</dbReference>
<reference evidence="3" key="1">
    <citation type="submission" date="2018-02" db="EMBL/GenBank/DDBJ databases">
        <authorList>
            <person name="Hausmann B."/>
        </authorList>
    </citation>
    <scope>NUCLEOTIDE SEQUENCE [LARGE SCALE GENOMIC DNA]</scope>
    <source>
        <strain evidence="3">Peat soil MAG SbF1</strain>
    </source>
</reference>
<feature type="transmembrane region" description="Helical" evidence="1">
    <location>
        <begin position="40"/>
        <end position="65"/>
    </location>
</feature>
<evidence type="ECO:0000313" key="2">
    <source>
        <dbReference type="EMBL" id="SPF42383.1"/>
    </source>
</evidence>
<evidence type="ECO:0000256" key="1">
    <source>
        <dbReference type="SAM" id="Phobius"/>
    </source>
</evidence>
<dbReference type="AlphaFoldDB" id="A0A2U3KRU3"/>
<keyword evidence="1" id="KW-0812">Transmembrane</keyword>
<dbReference type="EMBL" id="OMOF01000182">
    <property type="protein sequence ID" value="SPF42383.1"/>
    <property type="molecule type" value="Genomic_DNA"/>
</dbReference>
<organism evidence="2 3">
    <name type="scientific">Candidatus Desulfosporosinus infrequens</name>
    <dbReference type="NCBI Taxonomy" id="2043169"/>
    <lineage>
        <taxon>Bacteria</taxon>
        <taxon>Bacillati</taxon>
        <taxon>Bacillota</taxon>
        <taxon>Clostridia</taxon>
        <taxon>Eubacteriales</taxon>
        <taxon>Desulfitobacteriaceae</taxon>
        <taxon>Desulfosporosinus</taxon>
    </lineage>
</organism>
<keyword evidence="1" id="KW-0472">Membrane</keyword>
<evidence type="ECO:0000313" key="3">
    <source>
        <dbReference type="Proteomes" id="UP000238916"/>
    </source>
</evidence>
<gene>
    <name evidence="2" type="ORF">SBF1_2620010</name>
</gene>
<feature type="transmembrane region" description="Helical" evidence="1">
    <location>
        <begin position="15"/>
        <end position="34"/>
    </location>
</feature>